<proteinExistence type="predicted"/>
<comment type="caution">
    <text evidence="1">The sequence shown here is derived from an EMBL/GenBank/DDBJ whole genome shotgun (WGS) entry which is preliminary data.</text>
</comment>
<reference evidence="1" key="1">
    <citation type="submission" date="2020-08" db="EMBL/GenBank/DDBJ databases">
        <title>Multicomponent nature underlies the extraordinary mechanical properties of spider dragline silk.</title>
        <authorList>
            <person name="Kono N."/>
            <person name="Nakamura H."/>
            <person name="Mori M."/>
            <person name="Yoshida Y."/>
            <person name="Ohtoshi R."/>
            <person name="Malay A.D."/>
            <person name="Moran D.A.P."/>
            <person name="Tomita M."/>
            <person name="Numata K."/>
            <person name="Arakawa K."/>
        </authorList>
    </citation>
    <scope>NUCLEOTIDE SEQUENCE</scope>
</reference>
<protein>
    <submittedName>
        <fullName evidence="1">Clavesin-1</fullName>
    </submittedName>
</protein>
<dbReference type="OrthoDB" id="6682367at2759"/>
<organism evidence="1 2">
    <name type="scientific">Trichonephila inaurata madagascariensis</name>
    <dbReference type="NCBI Taxonomy" id="2747483"/>
    <lineage>
        <taxon>Eukaryota</taxon>
        <taxon>Metazoa</taxon>
        <taxon>Ecdysozoa</taxon>
        <taxon>Arthropoda</taxon>
        <taxon>Chelicerata</taxon>
        <taxon>Arachnida</taxon>
        <taxon>Araneae</taxon>
        <taxon>Araneomorphae</taxon>
        <taxon>Entelegynae</taxon>
        <taxon>Araneoidea</taxon>
        <taxon>Nephilidae</taxon>
        <taxon>Trichonephila</taxon>
        <taxon>Trichonephila inaurata</taxon>
    </lineage>
</organism>
<name>A0A8X7BW34_9ARAC</name>
<accession>A0A8X7BW34</accession>
<dbReference type="EMBL" id="BMAV01004712">
    <property type="protein sequence ID" value="GFY45228.1"/>
    <property type="molecule type" value="Genomic_DNA"/>
</dbReference>
<dbReference type="Proteomes" id="UP000886998">
    <property type="component" value="Unassembled WGS sequence"/>
</dbReference>
<evidence type="ECO:0000313" key="1">
    <source>
        <dbReference type="EMBL" id="GFY45228.1"/>
    </source>
</evidence>
<evidence type="ECO:0000313" key="2">
    <source>
        <dbReference type="Proteomes" id="UP000886998"/>
    </source>
</evidence>
<dbReference type="AlphaFoldDB" id="A0A8X7BW34"/>
<sequence length="121" mass="14211">MTNRIPVGDDSLSRKERIKKMFIRDPETARIGEEILPFEIDQLPEFFEKKAEVELRDNPERRLQGLRQIKELAKSNFSCLLHILKITKNKFKENYSPLPEIINLDHSSKHTKDLVNNPTNL</sequence>
<gene>
    <name evidence="1" type="primary">NCL1_28303</name>
    <name evidence="1" type="ORF">TNIN_318861</name>
</gene>
<keyword evidence="2" id="KW-1185">Reference proteome</keyword>